<evidence type="ECO:0000313" key="2">
    <source>
        <dbReference type="Proteomes" id="UP000006228"/>
    </source>
</evidence>
<gene>
    <name evidence="1" type="ORF">VISI1226_19539</name>
</gene>
<reference evidence="1 2" key="1">
    <citation type="journal article" date="2012" name="Int. J. Syst. Evol. Microbiol.">
        <title>Vibrio caribbeanicus sp. nov., isolated from the marine sponge Scleritoderma cyanea.</title>
        <authorList>
            <person name="Hoffmann M."/>
            <person name="Monday S.R."/>
            <person name="Allard M.W."/>
            <person name="Strain E.A."/>
            <person name="Whittaker P."/>
            <person name="Naum M."/>
            <person name="McCarthy P.J."/>
            <person name="Lopez J.V."/>
            <person name="Fischer M."/>
            <person name="Brown E.W."/>
        </authorList>
    </citation>
    <scope>NUCLEOTIDE SEQUENCE [LARGE SCALE GENOMIC DNA]</scope>
    <source>
        <strain evidence="2">DSMZ 21326</strain>
    </source>
</reference>
<dbReference type="EMBL" id="AEVT01000016">
    <property type="protein sequence ID" value="EGA71809.1"/>
    <property type="molecule type" value="Genomic_DNA"/>
</dbReference>
<proteinExistence type="predicted"/>
<accession>E8M2I2</accession>
<evidence type="ECO:0000313" key="1">
    <source>
        <dbReference type="EMBL" id="EGA71809.1"/>
    </source>
</evidence>
<comment type="caution">
    <text evidence="1">The sequence shown here is derived from an EMBL/GenBank/DDBJ whole genome shotgun (WGS) entry which is preliminary data.</text>
</comment>
<dbReference type="Proteomes" id="UP000006228">
    <property type="component" value="Unassembled WGS sequence"/>
</dbReference>
<name>E8M2I2_PHOS4</name>
<organism evidence="1 2">
    <name type="scientific">Vibrio sinaloensis DSM 21326</name>
    <dbReference type="NCBI Taxonomy" id="945550"/>
    <lineage>
        <taxon>Bacteria</taxon>
        <taxon>Pseudomonadati</taxon>
        <taxon>Pseudomonadota</taxon>
        <taxon>Gammaproteobacteria</taxon>
        <taxon>Vibrionales</taxon>
        <taxon>Vibrionaceae</taxon>
        <taxon>Vibrio</taxon>
        <taxon>Vibrio oreintalis group</taxon>
    </lineage>
</organism>
<sequence>MQKSGESETIKRDLCKKGATEYMHRKKIKTHNKNQAIVAASNTKL</sequence>
<protein>
    <submittedName>
        <fullName evidence="1">Uncharacterized protein</fullName>
    </submittedName>
</protein>
<dbReference type="AlphaFoldDB" id="E8M2I2"/>